<name>A0ABT8YKX5_9HYPH</name>
<dbReference type="InterPro" id="IPR036388">
    <property type="entry name" value="WH-like_DNA-bd_sf"/>
</dbReference>
<protein>
    <submittedName>
        <fullName evidence="6">Crp/Fnr family transcriptional regulator</fullName>
    </submittedName>
</protein>
<dbReference type="SUPFAM" id="SSF46785">
    <property type="entry name" value="Winged helix' DNA-binding domain"/>
    <property type="match status" value="1"/>
</dbReference>
<evidence type="ECO:0000256" key="3">
    <source>
        <dbReference type="ARBA" id="ARBA00023163"/>
    </source>
</evidence>
<dbReference type="InterPro" id="IPR018490">
    <property type="entry name" value="cNMP-bd_dom_sf"/>
</dbReference>
<dbReference type="PANTHER" id="PTHR24567:SF74">
    <property type="entry name" value="HTH-TYPE TRANSCRIPTIONAL REGULATOR ARCR"/>
    <property type="match status" value="1"/>
</dbReference>
<dbReference type="InterPro" id="IPR000595">
    <property type="entry name" value="cNMP-bd_dom"/>
</dbReference>
<dbReference type="PROSITE" id="PS51063">
    <property type="entry name" value="HTH_CRP_2"/>
    <property type="match status" value="1"/>
</dbReference>
<evidence type="ECO:0000313" key="6">
    <source>
        <dbReference type="EMBL" id="MDO6964229.1"/>
    </source>
</evidence>
<dbReference type="EMBL" id="JAUOZU010000007">
    <property type="protein sequence ID" value="MDO6964229.1"/>
    <property type="molecule type" value="Genomic_DNA"/>
</dbReference>
<keyword evidence="3" id="KW-0804">Transcription</keyword>
<proteinExistence type="predicted"/>
<dbReference type="Pfam" id="PF13545">
    <property type="entry name" value="HTH_Crp_2"/>
    <property type="match status" value="1"/>
</dbReference>
<feature type="domain" description="Cyclic nucleotide-binding" evidence="4">
    <location>
        <begin position="14"/>
        <end position="136"/>
    </location>
</feature>
<dbReference type="InterPro" id="IPR014710">
    <property type="entry name" value="RmlC-like_jellyroll"/>
</dbReference>
<dbReference type="SMART" id="SM00419">
    <property type="entry name" value="HTH_CRP"/>
    <property type="match status" value="1"/>
</dbReference>
<evidence type="ECO:0000259" key="4">
    <source>
        <dbReference type="PROSITE" id="PS50042"/>
    </source>
</evidence>
<dbReference type="InterPro" id="IPR036390">
    <property type="entry name" value="WH_DNA-bd_sf"/>
</dbReference>
<reference evidence="6" key="1">
    <citation type="journal article" date="2015" name="Int. J. Syst. Evol. Microbiol.">
        <title>Rhizobium alvei sp. nov., isolated from a freshwater river.</title>
        <authorList>
            <person name="Sheu S.Y."/>
            <person name="Huang H.W."/>
            <person name="Young C.C."/>
            <person name="Chen W.M."/>
        </authorList>
    </citation>
    <scope>NUCLEOTIDE SEQUENCE</scope>
    <source>
        <strain evidence="6">TNR-22</strain>
    </source>
</reference>
<comment type="caution">
    <text evidence="6">The sequence shown here is derived from an EMBL/GenBank/DDBJ whole genome shotgun (WGS) entry which is preliminary data.</text>
</comment>
<dbReference type="SUPFAM" id="SSF51206">
    <property type="entry name" value="cAMP-binding domain-like"/>
    <property type="match status" value="1"/>
</dbReference>
<keyword evidence="7" id="KW-1185">Reference proteome</keyword>
<dbReference type="RefSeq" id="WP_304376156.1">
    <property type="nucleotide sequence ID" value="NZ_JAUOZU010000007.1"/>
</dbReference>
<organism evidence="6 7">
    <name type="scientific">Rhizobium alvei</name>
    <dbReference type="NCBI Taxonomy" id="1132659"/>
    <lineage>
        <taxon>Bacteria</taxon>
        <taxon>Pseudomonadati</taxon>
        <taxon>Pseudomonadota</taxon>
        <taxon>Alphaproteobacteria</taxon>
        <taxon>Hyphomicrobiales</taxon>
        <taxon>Rhizobiaceae</taxon>
        <taxon>Rhizobium/Agrobacterium group</taxon>
        <taxon>Rhizobium</taxon>
    </lineage>
</organism>
<dbReference type="PANTHER" id="PTHR24567">
    <property type="entry name" value="CRP FAMILY TRANSCRIPTIONAL REGULATORY PROTEIN"/>
    <property type="match status" value="1"/>
</dbReference>
<feature type="domain" description="HTH crp-type" evidence="5">
    <location>
        <begin position="150"/>
        <end position="214"/>
    </location>
</feature>
<dbReference type="CDD" id="cd00038">
    <property type="entry name" value="CAP_ED"/>
    <property type="match status" value="1"/>
</dbReference>
<gene>
    <name evidence="6" type="ORF">Q4481_09690</name>
</gene>
<evidence type="ECO:0000313" key="7">
    <source>
        <dbReference type="Proteomes" id="UP001174932"/>
    </source>
</evidence>
<keyword evidence="1" id="KW-0805">Transcription regulation</keyword>
<keyword evidence="2" id="KW-0238">DNA-binding</keyword>
<dbReference type="Gene3D" id="2.60.120.10">
    <property type="entry name" value="Jelly Rolls"/>
    <property type="match status" value="1"/>
</dbReference>
<accession>A0ABT8YKX5</accession>
<dbReference type="Pfam" id="PF00027">
    <property type="entry name" value="cNMP_binding"/>
    <property type="match status" value="1"/>
</dbReference>
<dbReference type="InterPro" id="IPR012318">
    <property type="entry name" value="HTH_CRP"/>
</dbReference>
<dbReference type="PROSITE" id="PS50042">
    <property type="entry name" value="CNMP_BINDING_3"/>
    <property type="match status" value="1"/>
</dbReference>
<evidence type="ECO:0000256" key="1">
    <source>
        <dbReference type="ARBA" id="ARBA00023015"/>
    </source>
</evidence>
<evidence type="ECO:0000259" key="5">
    <source>
        <dbReference type="PROSITE" id="PS51063"/>
    </source>
</evidence>
<dbReference type="Gene3D" id="1.10.10.10">
    <property type="entry name" value="Winged helix-like DNA-binding domain superfamily/Winged helix DNA-binding domain"/>
    <property type="match status" value="1"/>
</dbReference>
<sequence>MTGSTPSSWLMSSVFSEPLEPQAQRVLSDLRPQLIKARSVLFHPGVRPEGFLIVIDGRVGVYLVGKGGRELLLYSVSRGETCIQTTLGLLGQEPYSAEAVAETDLVAVMVPQAVFETLVATSGAFRGFVFRAFAARVADVMFVLEQVAFVKVESRLAHVLRERADPSGTVSATHQELAVAIGSAREVVTRQLRALASRGLVALERGAIEIVDPAELARLAEEIA</sequence>
<evidence type="ECO:0000256" key="2">
    <source>
        <dbReference type="ARBA" id="ARBA00023125"/>
    </source>
</evidence>
<dbReference type="InterPro" id="IPR050397">
    <property type="entry name" value="Env_Response_Regulators"/>
</dbReference>
<dbReference type="Proteomes" id="UP001174932">
    <property type="component" value="Unassembled WGS sequence"/>
</dbReference>
<reference evidence="6" key="2">
    <citation type="submission" date="2023-07" db="EMBL/GenBank/DDBJ databases">
        <authorList>
            <person name="Shen H."/>
        </authorList>
    </citation>
    <scope>NUCLEOTIDE SEQUENCE</scope>
    <source>
        <strain evidence="6">TNR-22</strain>
    </source>
</reference>